<feature type="compositionally biased region" description="Low complexity" evidence="2">
    <location>
        <begin position="377"/>
        <end position="387"/>
    </location>
</feature>
<dbReference type="PANTHER" id="PTHR10380:SF235">
    <property type="entry name" value="CUTICULAR PROTEIN 73D, ISOFORM B"/>
    <property type="match status" value="1"/>
</dbReference>
<feature type="compositionally biased region" description="Low complexity" evidence="2">
    <location>
        <begin position="477"/>
        <end position="498"/>
    </location>
</feature>
<gene>
    <name evidence="4" type="ORF">DMAD_07243</name>
</gene>
<reference evidence="4 5" key="1">
    <citation type="submission" date="2024-02" db="EMBL/GenBank/DDBJ databases">
        <title>A chromosome-level genome assembly of Drosophila madeirensis, a fruit fly species endemic to Madeira island.</title>
        <authorList>
            <person name="Tomihara K."/>
            <person name="Llopart A."/>
            <person name="Yamamoto D."/>
        </authorList>
    </citation>
    <scope>NUCLEOTIDE SEQUENCE [LARGE SCALE GENOMIC DNA]</scope>
    <source>
        <strain evidence="4 5">RF1</strain>
    </source>
</reference>
<dbReference type="InterPro" id="IPR000618">
    <property type="entry name" value="Insect_cuticle"/>
</dbReference>
<keyword evidence="5" id="KW-1185">Reference proteome</keyword>
<dbReference type="PROSITE" id="PS51155">
    <property type="entry name" value="CHIT_BIND_RR_2"/>
    <property type="match status" value="3"/>
</dbReference>
<keyword evidence="1" id="KW-0193">Cuticle</keyword>
<feature type="region of interest" description="Disordered" evidence="2">
    <location>
        <begin position="314"/>
        <end position="525"/>
    </location>
</feature>
<accession>A0AAU9FUK9</accession>
<evidence type="ECO:0000256" key="1">
    <source>
        <dbReference type="PROSITE-ProRule" id="PRU00497"/>
    </source>
</evidence>
<feature type="signal peptide" evidence="3">
    <location>
        <begin position="1"/>
        <end position="25"/>
    </location>
</feature>
<feature type="compositionally biased region" description="Polar residues" evidence="2">
    <location>
        <begin position="445"/>
        <end position="458"/>
    </location>
</feature>
<feature type="chain" id="PRO_5043851962" evidence="3">
    <location>
        <begin position="26"/>
        <end position="612"/>
    </location>
</feature>
<feature type="compositionally biased region" description="Gly residues" evidence="2">
    <location>
        <begin position="316"/>
        <end position="348"/>
    </location>
</feature>
<organism evidence="4 5">
    <name type="scientific">Drosophila madeirensis</name>
    <name type="common">Fruit fly</name>
    <dbReference type="NCBI Taxonomy" id="30013"/>
    <lineage>
        <taxon>Eukaryota</taxon>
        <taxon>Metazoa</taxon>
        <taxon>Ecdysozoa</taxon>
        <taxon>Arthropoda</taxon>
        <taxon>Hexapoda</taxon>
        <taxon>Insecta</taxon>
        <taxon>Pterygota</taxon>
        <taxon>Neoptera</taxon>
        <taxon>Endopterygota</taxon>
        <taxon>Diptera</taxon>
        <taxon>Brachycera</taxon>
        <taxon>Muscomorpha</taxon>
        <taxon>Ephydroidea</taxon>
        <taxon>Drosophilidae</taxon>
        <taxon>Drosophila</taxon>
        <taxon>Sophophora</taxon>
    </lineage>
</organism>
<protein>
    <submittedName>
        <fullName evidence="4">Pro-resilin</fullName>
    </submittedName>
</protein>
<feature type="region of interest" description="Disordered" evidence="2">
    <location>
        <begin position="99"/>
        <end position="143"/>
    </location>
</feature>
<dbReference type="GO" id="GO:0008010">
    <property type="term" value="F:structural constituent of chitin-based larval cuticle"/>
    <property type="evidence" value="ECO:0007669"/>
    <property type="project" value="TreeGrafter"/>
</dbReference>
<dbReference type="EMBL" id="AP029265">
    <property type="protein sequence ID" value="BFF99309.1"/>
    <property type="molecule type" value="Genomic_DNA"/>
</dbReference>
<name>A0AAU9FUK9_DROMD</name>
<feature type="compositionally biased region" description="Gly residues" evidence="2">
    <location>
        <begin position="418"/>
        <end position="444"/>
    </location>
</feature>
<keyword evidence="3" id="KW-0732">Signal</keyword>
<dbReference type="Proteomes" id="UP001500889">
    <property type="component" value="Chromosome J"/>
</dbReference>
<feature type="compositionally biased region" description="Gly residues" evidence="2">
    <location>
        <begin position="460"/>
        <end position="476"/>
    </location>
</feature>
<evidence type="ECO:0000313" key="4">
    <source>
        <dbReference type="EMBL" id="BFF99309.1"/>
    </source>
</evidence>
<evidence type="ECO:0000256" key="2">
    <source>
        <dbReference type="SAM" id="MobiDB-lite"/>
    </source>
</evidence>
<feature type="compositionally biased region" description="Basic and acidic residues" evidence="2">
    <location>
        <begin position="133"/>
        <end position="143"/>
    </location>
</feature>
<dbReference type="InterPro" id="IPR050468">
    <property type="entry name" value="Cuticle_Struct_Prot"/>
</dbReference>
<dbReference type="AlphaFoldDB" id="A0AAU9FUK9"/>
<proteinExistence type="predicted"/>
<dbReference type="Pfam" id="PF00379">
    <property type="entry name" value="Chitin_bind_4"/>
    <property type="match status" value="3"/>
</dbReference>
<evidence type="ECO:0000313" key="5">
    <source>
        <dbReference type="Proteomes" id="UP001500889"/>
    </source>
</evidence>
<sequence length="612" mass="62980">MLQLPAHLLWLLCALLAYLAQPASAEIEYNTIQEDGSFQFRHANDDIGGYYHSASGTPDNTVRGRYGSRSPASGQIEETVYTAGPRGFRVNGPKIHRKMDLAQYPVRPRGSPDDPLADPFDDPSYSFSYRTPDQSRSEENDAGNRIRGLYSYLDDVGERHSVRYAAGAGTGFEISNAVPDNPSSVAYSSPLYKAPPRTRGKMSVQRGPAGSYKLIAAGPDHRRAESRAPDGLVRGTYSFLDDKGVQRTVEYIAGAGIGYRVVHNRIGPGTHINPSVADFRLADTDFRLANDFGRGAGGRLGVASGGAGATDYLKPSGGGGRAGGASSRGGGAGSRGGAGGSRGGGGDDGPAADANGAAEDDLAADGNGGGDEDEDSGLSSTSSGSSSFRGKEDRWGYAAGSPPRGSTTYDAAERERGGGGGVKAGTRTGGGSSATRQKGGGGGSTRTNASGTRNQNRFSGRGGSAERGGGGGGGGVTNTRRGGAASSEGESSGGYLPPTGGGGGSSTGSAISGPGDNYDLNDDDVGSSLPPLVTANHRILEIDRDRDWVLRHRDSTVIKNVGKWYLGLPPGQSVRAHVQNIDIVPLGGRVGLSPSEALRQDEIADLAASREH</sequence>
<dbReference type="GO" id="GO:0062129">
    <property type="term" value="C:chitin-based extracellular matrix"/>
    <property type="evidence" value="ECO:0007669"/>
    <property type="project" value="TreeGrafter"/>
</dbReference>
<evidence type="ECO:0000256" key="3">
    <source>
        <dbReference type="SAM" id="SignalP"/>
    </source>
</evidence>
<dbReference type="PANTHER" id="PTHR10380">
    <property type="entry name" value="CUTICLE PROTEIN"/>
    <property type="match status" value="1"/>
</dbReference>